<dbReference type="Proteomes" id="UP000652761">
    <property type="component" value="Unassembled WGS sequence"/>
</dbReference>
<reference evidence="2" key="1">
    <citation type="submission" date="2017-07" db="EMBL/GenBank/DDBJ databases">
        <title>Taro Niue Genome Assembly and Annotation.</title>
        <authorList>
            <person name="Atibalentja N."/>
            <person name="Keating K."/>
            <person name="Fields C.J."/>
        </authorList>
    </citation>
    <scope>NUCLEOTIDE SEQUENCE</scope>
    <source>
        <strain evidence="2">Niue_2</strain>
        <tissue evidence="2">Leaf</tissue>
    </source>
</reference>
<dbReference type="PANTHER" id="PTHR46413">
    <property type="entry name" value="HEAVY METAL-ASSOCIATED ISOPRENYLATED PLANT PROTEIN 6"/>
    <property type="match status" value="1"/>
</dbReference>
<feature type="compositionally biased region" description="Basic and acidic residues" evidence="1">
    <location>
        <begin position="221"/>
        <end position="259"/>
    </location>
</feature>
<dbReference type="InterPro" id="IPR044594">
    <property type="entry name" value="HIPP01/3/5/6"/>
</dbReference>
<feature type="compositionally biased region" description="Basic and acidic residues" evidence="1">
    <location>
        <begin position="7"/>
        <end position="38"/>
    </location>
</feature>
<evidence type="ECO:0000313" key="3">
    <source>
        <dbReference type="Proteomes" id="UP000652761"/>
    </source>
</evidence>
<dbReference type="PANTHER" id="PTHR46413:SF1">
    <property type="entry name" value="HEAVY METAL-ASSOCIATED ISOPRENYLATED PLANT PROTEIN 6"/>
    <property type="match status" value="1"/>
</dbReference>
<comment type="caution">
    <text evidence="2">The sequence shown here is derived from an EMBL/GenBank/DDBJ whole genome shotgun (WGS) entry which is preliminary data.</text>
</comment>
<name>A0A843XV83_COLES</name>
<feature type="region of interest" description="Disordered" evidence="1">
    <location>
        <begin position="1"/>
        <end position="38"/>
    </location>
</feature>
<evidence type="ECO:0000256" key="1">
    <source>
        <dbReference type="SAM" id="MobiDB-lite"/>
    </source>
</evidence>
<feature type="region of interest" description="Disordered" evidence="1">
    <location>
        <begin position="210"/>
        <end position="259"/>
    </location>
</feature>
<dbReference type="OrthoDB" id="689350at2759"/>
<dbReference type="Gene3D" id="3.30.70.100">
    <property type="match status" value="2"/>
</dbReference>
<dbReference type="EMBL" id="NMUH01014541">
    <property type="protein sequence ID" value="MQM22951.1"/>
    <property type="molecule type" value="Genomic_DNA"/>
</dbReference>
<evidence type="ECO:0000313" key="2">
    <source>
        <dbReference type="EMBL" id="MQM22951.1"/>
    </source>
</evidence>
<keyword evidence="3" id="KW-1185">Reference proteome</keyword>
<dbReference type="GO" id="GO:0046872">
    <property type="term" value="F:metal ion binding"/>
    <property type="evidence" value="ECO:0007669"/>
    <property type="project" value="InterPro"/>
</dbReference>
<organism evidence="2 3">
    <name type="scientific">Colocasia esculenta</name>
    <name type="common">Wild taro</name>
    <name type="synonym">Arum esculentum</name>
    <dbReference type="NCBI Taxonomy" id="4460"/>
    <lineage>
        <taxon>Eukaryota</taxon>
        <taxon>Viridiplantae</taxon>
        <taxon>Streptophyta</taxon>
        <taxon>Embryophyta</taxon>
        <taxon>Tracheophyta</taxon>
        <taxon>Spermatophyta</taxon>
        <taxon>Magnoliopsida</taxon>
        <taxon>Liliopsida</taxon>
        <taxon>Araceae</taxon>
        <taxon>Aroideae</taxon>
        <taxon>Colocasieae</taxon>
        <taxon>Colocasia</taxon>
    </lineage>
</organism>
<accession>A0A843XV83</accession>
<proteinExistence type="predicted"/>
<dbReference type="AlphaFoldDB" id="A0A843XV83"/>
<sequence>MAQKGGGKGDEAEKKVAAEKKVEGGEKKKDEGGDKKKDDGTITVVLKLDMHCEGCARKVRHCVKGFEGTAPRCLCSSPPRCCQFPCSPRFEQGLVLDPSHLPFCRTGLDSGDKIQTPEDSLSIATPGFLPMHRFPSTHGFHRLKIQIADEEVLFRKTPPTWKLELPFFVSRSIGVVSVSTDCANSKVTVVGKVDPWKLCERVESKTHKKVVLVSPTNLPKKGGDDKKGGGDDKKGGGDAKKGGDDKGQKKGGEDKKPKEPVAATVVLKIRLHCEGCIHRIRKTITKIKGESSGLELFLRPCLIDPGNDLPFVGHF</sequence>
<evidence type="ECO:0008006" key="4">
    <source>
        <dbReference type="Google" id="ProtNLM"/>
    </source>
</evidence>
<gene>
    <name evidence="2" type="ORF">Taro_056010</name>
</gene>
<protein>
    <recommendedName>
        <fullName evidence="4">HMA domain-containing protein</fullName>
    </recommendedName>
</protein>